<keyword evidence="2" id="KW-1185">Reference proteome</keyword>
<dbReference type="Proteomes" id="UP001597182">
    <property type="component" value="Unassembled WGS sequence"/>
</dbReference>
<sequence length="122" mass="12752">MGGRPPATGRPGRVVSAAFAAAAVAGLVVGRSVGAARTRRRVPQLGALLDHSRRIDLTTGLVCDAAGHPRALVELDGTVRDRAGHQVGVYDDASATFRDHADRVVATVDEAGRIRPARRRGV</sequence>
<protein>
    <submittedName>
        <fullName evidence="1">Uncharacterized protein</fullName>
    </submittedName>
</protein>
<comment type="caution">
    <text evidence="1">The sequence shown here is derived from an EMBL/GenBank/DDBJ whole genome shotgun (WGS) entry which is preliminary data.</text>
</comment>
<reference evidence="2" key="1">
    <citation type="journal article" date="2019" name="Int. J. Syst. Evol. Microbiol.">
        <title>The Global Catalogue of Microorganisms (GCM) 10K type strain sequencing project: providing services to taxonomists for standard genome sequencing and annotation.</title>
        <authorList>
            <consortium name="The Broad Institute Genomics Platform"/>
            <consortium name="The Broad Institute Genome Sequencing Center for Infectious Disease"/>
            <person name="Wu L."/>
            <person name="Ma J."/>
        </authorList>
    </citation>
    <scope>NUCLEOTIDE SEQUENCE [LARGE SCALE GENOMIC DNA]</scope>
    <source>
        <strain evidence="2">CCUG 49018</strain>
    </source>
</reference>
<evidence type="ECO:0000313" key="1">
    <source>
        <dbReference type="EMBL" id="MFD1232642.1"/>
    </source>
</evidence>
<dbReference type="EMBL" id="JBHTMB010000028">
    <property type="protein sequence ID" value="MFD1232642.1"/>
    <property type="molecule type" value="Genomic_DNA"/>
</dbReference>
<dbReference type="RefSeq" id="WP_132975328.1">
    <property type="nucleotide sequence ID" value="NZ_BAABKS010000008.1"/>
</dbReference>
<name>A0ABW3VBY4_9PSEU</name>
<accession>A0ABW3VBY4</accession>
<gene>
    <name evidence="1" type="ORF">ACFQ34_05045</name>
</gene>
<proteinExistence type="predicted"/>
<evidence type="ECO:0000313" key="2">
    <source>
        <dbReference type="Proteomes" id="UP001597182"/>
    </source>
</evidence>
<organism evidence="1 2">
    <name type="scientific">Pseudonocardia benzenivorans</name>
    <dbReference type="NCBI Taxonomy" id="228005"/>
    <lineage>
        <taxon>Bacteria</taxon>
        <taxon>Bacillati</taxon>
        <taxon>Actinomycetota</taxon>
        <taxon>Actinomycetes</taxon>
        <taxon>Pseudonocardiales</taxon>
        <taxon>Pseudonocardiaceae</taxon>
        <taxon>Pseudonocardia</taxon>
    </lineage>
</organism>